<dbReference type="SUPFAM" id="SSF46785">
    <property type="entry name" value="Winged helix' DNA-binding domain"/>
    <property type="match status" value="1"/>
</dbReference>
<name>A0A0D8JCK5_9BACT</name>
<dbReference type="PATRIC" id="fig|1544798.3.peg.600"/>
<keyword evidence="2" id="KW-0805">Transcription regulation</keyword>
<dbReference type="GO" id="GO:0045892">
    <property type="term" value="P:negative regulation of DNA-templated transcription"/>
    <property type="evidence" value="ECO:0007669"/>
    <property type="project" value="InterPro"/>
</dbReference>
<evidence type="ECO:0000256" key="3">
    <source>
        <dbReference type="ARBA" id="ARBA00023125"/>
    </source>
</evidence>
<dbReference type="Pfam" id="PF03965">
    <property type="entry name" value="Penicillinase_R"/>
    <property type="match status" value="1"/>
</dbReference>
<dbReference type="Proteomes" id="UP000032544">
    <property type="component" value="Unassembled WGS sequence"/>
</dbReference>
<dbReference type="STRING" id="1544798.LH29_02900"/>
<dbReference type="EMBL" id="JRHC01000001">
    <property type="protein sequence ID" value="KJF44454.1"/>
    <property type="molecule type" value="Genomic_DNA"/>
</dbReference>
<dbReference type="InterPro" id="IPR036390">
    <property type="entry name" value="WH_DNA-bd_sf"/>
</dbReference>
<keyword evidence="3" id="KW-0238">DNA-binding</keyword>
<sequence>MKKLTKKEEELMKILWKLEKAFVKDIVELYPDPKPHYNTISSLVRLLQDKGVIGFTQYGNTYQYFPIISKEEYRRSFMNQVVSDYFDNSYKSAVAFFVKEKNLSEDEIDELVKLIKNKK</sequence>
<gene>
    <name evidence="5" type="ORF">LH29_02900</name>
</gene>
<dbReference type="RefSeq" id="WP_045026012.1">
    <property type="nucleotide sequence ID" value="NZ_JRHC01000001.1"/>
</dbReference>
<proteinExistence type="inferred from homology"/>
<dbReference type="InterPro" id="IPR005650">
    <property type="entry name" value="BlaI_family"/>
</dbReference>
<accession>A0A0D8JCK5</accession>
<keyword evidence="4" id="KW-0804">Transcription</keyword>
<evidence type="ECO:0000256" key="1">
    <source>
        <dbReference type="ARBA" id="ARBA00011046"/>
    </source>
</evidence>
<dbReference type="Gene3D" id="1.10.10.10">
    <property type="entry name" value="Winged helix-like DNA-binding domain superfamily/Winged helix DNA-binding domain"/>
    <property type="match status" value="1"/>
</dbReference>
<dbReference type="PIRSF" id="PIRSF019455">
    <property type="entry name" value="CopR_AtkY"/>
    <property type="match status" value="1"/>
</dbReference>
<organism evidence="5 6">
    <name type="scientific">Draconibacterium sediminis</name>
    <dbReference type="NCBI Taxonomy" id="1544798"/>
    <lineage>
        <taxon>Bacteria</taxon>
        <taxon>Pseudomonadati</taxon>
        <taxon>Bacteroidota</taxon>
        <taxon>Bacteroidia</taxon>
        <taxon>Marinilabiliales</taxon>
        <taxon>Prolixibacteraceae</taxon>
        <taxon>Draconibacterium</taxon>
    </lineage>
</organism>
<keyword evidence="6" id="KW-1185">Reference proteome</keyword>
<evidence type="ECO:0000313" key="5">
    <source>
        <dbReference type="EMBL" id="KJF44454.1"/>
    </source>
</evidence>
<evidence type="ECO:0000256" key="4">
    <source>
        <dbReference type="ARBA" id="ARBA00023163"/>
    </source>
</evidence>
<comment type="caution">
    <text evidence="5">The sequence shown here is derived from an EMBL/GenBank/DDBJ whole genome shotgun (WGS) entry which is preliminary data.</text>
</comment>
<dbReference type="AlphaFoldDB" id="A0A0D8JCK5"/>
<dbReference type="InterPro" id="IPR036388">
    <property type="entry name" value="WH-like_DNA-bd_sf"/>
</dbReference>
<comment type="similarity">
    <text evidence="1">Belongs to the BlaI transcriptional regulatory family.</text>
</comment>
<reference evidence="5 6" key="1">
    <citation type="submission" date="2014-09" db="EMBL/GenBank/DDBJ databases">
        <title>Draft Genome Sequence of Draconibacterium sp. JN14CK-3.</title>
        <authorList>
            <person name="Dong C."/>
            <person name="Lai Q."/>
            <person name="Shao Z."/>
        </authorList>
    </citation>
    <scope>NUCLEOTIDE SEQUENCE [LARGE SCALE GENOMIC DNA]</scope>
    <source>
        <strain evidence="5 6">JN14CK-3</strain>
    </source>
</reference>
<dbReference type="OrthoDB" id="1098508at2"/>
<protein>
    <submittedName>
        <fullName evidence="5">Transcriptional regulator</fullName>
    </submittedName>
</protein>
<dbReference type="Gene3D" id="1.10.4040.10">
    <property type="entry name" value="Penicillinase repressor domain"/>
    <property type="match status" value="1"/>
</dbReference>
<dbReference type="GO" id="GO:0003677">
    <property type="term" value="F:DNA binding"/>
    <property type="evidence" value="ECO:0007669"/>
    <property type="project" value="UniProtKB-KW"/>
</dbReference>
<evidence type="ECO:0000256" key="2">
    <source>
        <dbReference type="ARBA" id="ARBA00023015"/>
    </source>
</evidence>
<evidence type="ECO:0000313" key="6">
    <source>
        <dbReference type="Proteomes" id="UP000032544"/>
    </source>
</evidence>